<dbReference type="SUPFAM" id="SSF47384">
    <property type="entry name" value="Homodimeric domain of signal transducing histidine kinase"/>
    <property type="match status" value="1"/>
</dbReference>
<evidence type="ECO:0000256" key="4">
    <source>
        <dbReference type="ARBA" id="ARBA00022475"/>
    </source>
</evidence>
<dbReference type="GO" id="GO:0005524">
    <property type="term" value="F:ATP binding"/>
    <property type="evidence" value="ECO:0007669"/>
    <property type="project" value="UniProtKB-KW"/>
</dbReference>
<dbReference type="EMBL" id="QASA01000001">
    <property type="protein sequence ID" value="RDC63992.1"/>
    <property type="molecule type" value="Genomic_DNA"/>
</dbReference>
<evidence type="ECO:0000256" key="1">
    <source>
        <dbReference type="ARBA" id="ARBA00000085"/>
    </source>
</evidence>
<dbReference type="Pfam" id="PF00072">
    <property type="entry name" value="Response_reg"/>
    <property type="match status" value="2"/>
</dbReference>
<dbReference type="SUPFAM" id="SSF52172">
    <property type="entry name" value="CheY-like"/>
    <property type="match status" value="2"/>
</dbReference>
<evidence type="ECO:0000256" key="14">
    <source>
        <dbReference type="PROSITE-ProRule" id="PRU00169"/>
    </source>
</evidence>
<dbReference type="PANTHER" id="PTHR45339">
    <property type="entry name" value="HYBRID SIGNAL TRANSDUCTION HISTIDINE KINASE J"/>
    <property type="match status" value="1"/>
</dbReference>
<evidence type="ECO:0000313" key="21">
    <source>
        <dbReference type="Proteomes" id="UP000253919"/>
    </source>
</evidence>
<feature type="domain" description="Response regulatory" evidence="19">
    <location>
        <begin position="604"/>
        <end position="722"/>
    </location>
</feature>
<evidence type="ECO:0000256" key="10">
    <source>
        <dbReference type="ARBA" id="ARBA00022840"/>
    </source>
</evidence>
<feature type="transmembrane region" description="Helical" evidence="17">
    <location>
        <begin position="125"/>
        <end position="142"/>
    </location>
</feature>
<dbReference type="EC" id="2.7.13.3" evidence="3"/>
<evidence type="ECO:0000256" key="6">
    <source>
        <dbReference type="ARBA" id="ARBA00022679"/>
    </source>
</evidence>
<feature type="region of interest" description="Disordered" evidence="16">
    <location>
        <begin position="572"/>
        <end position="591"/>
    </location>
</feature>
<feature type="transmembrane region" description="Helical" evidence="17">
    <location>
        <begin position="49"/>
        <end position="66"/>
    </location>
</feature>
<feature type="transmembrane region" description="Helical" evidence="17">
    <location>
        <begin position="25"/>
        <end position="43"/>
    </location>
</feature>
<dbReference type="SMART" id="SM00448">
    <property type="entry name" value="REC"/>
    <property type="match status" value="2"/>
</dbReference>
<sequence length="737" mass="82691">MKHTKLMQNNPAGDYKETVVRSRQMIIIVLFILAGNCLVKLFFGLPVSAVLMGIMFSIFLGLLVISNFGYLRLIRASSFITISIFLVLVAYVEGLQASAHLYLLTLIFIVPLIGENNNLYNKENILYFVLFVVCYCVCIYFVEERSNIQFISEASYHFISRVNNTLVVLMCTSSCILLLYNENKYYATLLNEKNKAEQALQQAEGARREAEKANQAKSVFLATMSHEIRTPLNGVIGMTSLLAETNLDAEQRNFTEIICSSGNNLLSVINDILDFSKIESGNMVLEEESFDLRDCIEEVLDMFAGKAAQQRIDLMYQFDCQIPPQITGDSTRLKQILINLVGNAFKFTTEGEIVVSLQHLGQRNNGQLELAFEVRDTGIGFSPEQATHLFKAFTQLDSSTTRKYGGTGLGLAICTRLARLMGGAISAISQPGQGATFRFTILTKESHRVNQPYTGHNSVDLQGRRILIVDDNATNRSILQKQLSYWQFVPVLTESGEEALEQLRTQLFDLVITDMHMPGMDGLELAQLIKKQYPHMPLMLLSSIGNDSEAKATGLFRSVLTKPVRQRQLRQEITNSLQPEQKEEKSQKTENKLVSNFADQHPLRILIAEDNPINQMFAQMALERLGYQPELAENGRLVLAALQTTSYNTILMDIQMPEMDGLEATRIIRSKGESAWEQPYIIATTANAMKEDEQACLHAGMNAYISKPIDVDELMKALRKAAAIVRQREESKEGQSA</sequence>
<keyword evidence="8" id="KW-0547">Nucleotide-binding</keyword>
<keyword evidence="13 17" id="KW-0472">Membrane</keyword>
<evidence type="ECO:0000256" key="3">
    <source>
        <dbReference type="ARBA" id="ARBA00012438"/>
    </source>
</evidence>
<dbReference type="CDD" id="cd16922">
    <property type="entry name" value="HATPase_EvgS-ArcB-TorS-like"/>
    <property type="match status" value="1"/>
</dbReference>
<proteinExistence type="predicted"/>
<dbReference type="AlphaFoldDB" id="A0A369QHU1"/>
<dbReference type="PROSITE" id="PS50110">
    <property type="entry name" value="RESPONSE_REGULATORY"/>
    <property type="match status" value="2"/>
</dbReference>
<accession>A0A369QHU1</accession>
<dbReference type="PRINTS" id="PR00344">
    <property type="entry name" value="BCTRLSENSOR"/>
</dbReference>
<evidence type="ECO:0000256" key="12">
    <source>
        <dbReference type="ARBA" id="ARBA00023012"/>
    </source>
</evidence>
<keyword evidence="6 20" id="KW-0808">Transferase</keyword>
<dbReference type="InterPro" id="IPR036097">
    <property type="entry name" value="HisK_dim/P_sf"/>
</dbReference>
<evidence type="ECO:0000256" key="11">
    <source>
        <dbReference type="ARBA" id="ARBA00022989"/>
    </source>
</evidence>
<dbReference type="Gene3D" id="3.30.565.10">
    <property type="entry name" value="Histidine kinase-like ATPase, C-terminal domain"/>
    <property type="match status" value="1"/>
</dbReference>
<dbReference type="PROSITE" id="PS50109">
    <property type="entry name" value="HIS_KIN"/>
    <property type="match status" value="1"/>
</dbReference>
<comment type="subcellular location">
    <subcellularLocation>
        <location evidence="2">Cell membrane</location>
        <topology evidence="2">Multi-pass membrane protein</topology>
    </subcellularLocation>
</comment>
<evidence type="ECO:0000256" key="8">
    <source>
        <dbReference type="ARBA" id="ARBA00022741"/>
    </source>
</evidence>
<dbReference type="GO" id="GO:0005886">
    <property type="term" value="C:plasma membrane"/>
    <property type="evidence" value="ECO:0007669"/>
    <property type="project" value="UniProtKB-SubCell"/>
</dbReference>
<dbReference type="Proteomes" id="UP000253919">
    <property type="component" value="Unassembled WGS sequence"/>
</dbReference>
<comment type="catalytic activity">
    <reaction evidence="1">
        <text>ATP + protein L-histidine = ADP + protein N-phospho-L-histidine.</text>
        <dbReference type="EC" id="2.7.13.3"/>
    </reaction>
</comment>
<keyword evidence="10" id="KW-0067">ATP-binding</keyword>
<evidence type="ECO:0000256" key="5">
    <source>
        <dbReference type="ARBA" id="ARBA00022553"/>
    </source>
</evidence>
<dbReference type="InterPro" id="IPR003594">
    <property type="entry name" value="HATPase_dom"/>
</dbReference>
<dbReference type="RefSeq" id="WP_115373205.1">
    <property type="nucleotide sequence ID" value="NZ_QASA01000001.1"/>
</dbReference>
<evidence type="ECO:0000259" key="19">
    <source>
        <dbReference type="PROSITE" id="PS50110"/>
    </source>
</evidence>
<keyword evidence="15" id="KW-0175">Coiled coil</keyword>
<keyword evidence="7 17" id="KW-0812">Transmembrane</keyword>
<organism evidence="20 21">
    <name type="scientific">Adhaeribacter pallidiroseus</name>
    <dbReference type="NCBI Taxonomy" id="2072847"/>
    <lineage>
        <taxon>Bacteria</taxon>
        <taxon>Pseudomonadati</taxon>
        <taxon>Bacteroidota</taxon>
        <taxon>Cytophagia</taxon>
        <taxon>Cytophagales</taxon>
        <taxon>Hymenobacteraceae</taxon>
        <taxon>Adhaeribacter</taxon>
    </lineage>
</organism>
<dbReference type="CDD" id="cd17546">
    <property type="entry name" value="REC_hyHK_CKI1_RcsC-like"/>
    <property type="match status" value="2"/>
</dbReference>
<gene>
    <name evidence="20" type="primary">evgS</name>
    <name evidence="20" type="ORF">AHMF7616_02602</name>
</gene>
<dbReference type="GO" id="GO:0000155">
    <property type="term" value="F:phosphorelay sensor kinase activity"/>
    <property type="evidence" value="ECO:0007669"/>
    <property type="project" value="InterPro"/>
</dbReference>
<feature type="transmembrane region" description="Helical" evidence="17">
    <location>
        <begin position="73"/>
        <end position="91"/>
    </location>
</feature>
<dbReference type="FunFam" id="1.10.287.130:FF:000003">
    <property type="entry name" value="Histidine kinase"/>
    <property type="match status" value="1"/>
</dbReference>
<keyword evidence="5 14" id="KW-0597">Phosphoprotein</keyword>
<evidence type="ECO:0000259" key="18">
    <source>
        <dbReference type="PROSITE" id="PS50109"/>
    </source>
</evidence>
<keyword evidence="21" id="KW-1185">Reference proteome</keyword>
<evidence type="ECO:0000256" key="7">
    <source>
        <dbReference type="ARBA" id="ARBA00022692"/>
    </source>
</evidence>
<dbReference type="SMART" id="SM00388">
    <property type="entry name" value="HisKA"/>
    <property type="match status" value="1"/>
</dbReference>
<keyword evidence="9 20" id="KW-0418">Kinase</keyword>
<feature type="domain" description="Response regulatory" evidence="19">
    <location>
        <begin position="465"/>
        <end position="577"/>
    </location>
</feature>
<evidence type="ECO:0000256" key="15">
    <source>
        <dbReference type="SAM" id="Coils"/>
    </source>
</evidence>
<dbReference type="OrthoDB" id="9809670at2"/>
<dbReference type="InterPro" id="IPR004358">
    <property type="entry name" value="Sig_transdc_His_kin-like_C"/>
</dbReference>
<keyword evidence="4" id="KW-1003">Cell membrane</keyword>
<dbReference type="InterPro" id="IPR003661">
    <property type="entry name" value="HisK_dim/P_dom"/>
</dbReference>
<dbReference type="InterPro" id="IPR001789">
    <property type="entry name" value="Sig_transdc_resp-reg_receiver"/>
</dbReference>
<dbReference type="Pfam" id="PF00512">
    <property type="entry name" value="HisKA"/>
    <property type="match status" value="1"/>
</dbReference>
<dbReference type="PANTHER" id="PTHR45339:SF1">
    <property type="entry name" value="HYBRID SIGNAL TRANSDUCTION HISTIDINE KINASE J"/>
    <property type="match status" value="1"/>
</dbReference>
<dbReference type="FunFam" id="3.30.565.10:FF:000010">
    <property type="entry name" value="Sensor histidine kinase RcsC"/>
    <property type="match status" value="1"/>
</dbReference>
<dbReference type="InterPro" id="IPR011006">
    <property type="entry name" value="CheY-like_superfamily"/>
</dbReference>
<name>A0A369QHU1_9BACT</name>
<feature type="modified residue" description="4-aspartylphosphate" evidence="14">
    <location>
        <position position="514"/>
    </location>
</feature>
<dbReference type="SMART" id="SM00387">
    <property type="entry name" value="HATPase_c"/>
    <property type="match status" value="1"/>
</dbReference>
<evidence type="ECO:0000256" key="9">
    <source>
        <dbReference type="ARBA" id="ARBA00022777"/>
    </source>
</evidence>
<dbReference type="InterPro" id="IPR036890">
    <property type="entry name" value="HATPase_C_sf"/>
</dbReference>
<keyword evidence="12" id="KW-0902">Two-component regulatory system</keyword>
<feature type="domain" description="Histidine kinase" evidence="18">
    <location>
        <begin position="223"/>
        <end position="445"/>
    </location>
</feature>
<dbReference type="Gene3D" id="1.10.287.130">
    <property type="match status" value="1"/>
</dbReference>
<keyword evidence="11 17" id="KW-1133">Transmembrane helix</keyword>
<dbReference type="InterPro" id="IPR005467">
    <property type="entry name" value="His_kinase_dom"/>
</dbReference>
<dbReference type="CDD" id="cd00082">
    <property type="entry name" value="HisKA"/>
    <property type="match status" value="1"/>
</dbReference>
<feature type="coiled-coil region" evidence="15">
    <location>
        <begin position="186"/>
        <end position="216"/>
    </location>
</feature>
<evidence type="ECO:0000256" key="2">
    <source>
        <dbReference type="ARBA" id="ARBA00004651"/>
    </source>
</evidence>
<evidence type="ECO:0000256" key="13">
    <source>
        <dbReference type="ARBA" id="ARBA00023136"/>
    </source>
</evidence>
<evidence type="ECO:0000256" key="17">
    <source>
        <dbReference type="SAM" id="Phobius"/>
    </source>
</evidence>
<comment type="caution">
    <text evidence="20">The sequence shown here is derived from an EMBL/GenBank/DDBJ whole genome shotgun (WGS) entry which is preliminary data.</text>
</comment>
<feature type="transmembrane region" description="Helical" evidence="17">
    <location>
        <begin position="162"/>
        <end position="180"/>
    </location>
</feature>
<evidence type="ECO:0000256" key="16">
    <source>
        <dbReference type="SAM" id="MobiDB-lite"/>
    </source>
</evidence>
<feature type="modified residue" description="4-aspartylphosphate" evidence="14">
    <location>
        <position position="653"/>
    </location>
</feature>
<reference evidence="20 21" key="1">
    <citation type="submission" date="2018-04" db="EMBL/GenBank/DDBJ databases">
        <title>Adhaeribacter sp. HMF7616 genome sequencing and assembly.</title>
        <authorList>
            <person name="Kang H."/>
            <person name="Kang J."/>
            <person name="Cha I."/>
            <person name="Kim H."/>
            <person name="Joh K."/>
        </authorList>
    </citation>
    <scope>NUCLEOTIDE SEQUENCE [LARGE SCALE GENOMIC DNA]</scope>
    <source>
        <strain evidence="20 21">HMF7616</strain>
    </source>
</reference>
<dbReference type="Pfam" id="PF02518">
    <property type="entry name" value="HATPase_c"/>
    <property type="match status" value="1"/>
</dbReference>
<feature type="compositionally biased region" description="Basic and acidic residues" evidence="16">
    <location>
        <begin position="580"/>
        <end position="591"/>
    </location>
</feature>
<dbReference type="Gene3D" id="3.40.50.2300">
    <property type="match status" value="2"/>
</dbReference>
<dbReference type="SUPFAM" id="SSF55874">
    <property type="entry name" value="ATPase domain of HSP90 chaperone/DNA topoisomerase II/histidine kinase"/>
    <property type="match status" value="1"/>
</dbReference>
<protein>
    <recommendedName>
        <fullName evidence="3">histidine kinase</fullName>
        <ecNumber evidence="3">2.7.13.3</ecNumber>
    </recommendedName>
</protein>
<evidence type="ECO:0000313" key="20">
    <source>
        <dbReference type="EMBL" id="RDC63992.1"/>
    </source>
</evidence>